<proteinExistence type="predicted"/>
<organism evidence="1">
    <name type="scientific">marine sediment metagenome</name>
    <dbReference type="NCBI Taxonomy" id="412755"/>
    <lineage>
        <taxon>unclassified sequences</taxon>
        <taxon>metagenomes</taxon>
        <taxon>ecological metagenomes</taxon>
    </lineage>
</organism>
<sequence length="75" mass="8709">MLPWPEVDRRVRELVGQIYDSPFENIGRFGAWVGMSHEVLRQWTSRTVSRSMLARLLAEASTIPLSDWMVMCGER</sequence>
<accession>X0V232</accession>
<evidence type="ECO:0000313" key="1">
    <source>
        <dbReference type="EMBL" id="GAG12164.1"/>
    </source>
</evidence>
<dbReference type="AlphaFoldDB" id="X0V232"/>
<name>X0V232_9ZZZZ</name>
<protein>
    <submittedName>
        <fullName evidence="1">Uncharacterized protein</fullName>
    </submittedName>
</protein>
<feature type="non-terminal residue" evidence="1">
    <location>
        <position position="75"/>
    </location>
</feature>
<gene>
    <name evidence="1" type="ORF">S01H1_35513</name>
</gene>
<reference evidence="1" key="1">
    <citation type="journal article" date="2014" name="Front. Microbiol.">
        <title>High frequency of phylogenetically diverse reductive dehalogenase-homologous genes in deep subseafloor sedimentary metagenomes.</title>
        <authorList>
            <person name="Kawai M."/>
            <person name="Futagami T."/>
            <person name="Toyoda A."/>
            <person name="Takaki Y."/>
            <person name="Nishi S."/>
            <person name="Hori S."/>
            <person name="Arai W."/>
            <person name="Tsubouchi T."/>
            <person name="Morono Y."/>
            <person name="Uchiyama I."/>
            <person name="Ito T."/>
            <person name="Fujiyama A."/>
            <person name="Inagaki F."/>
            <person name="Takami H."/>
        </authorList>
    </citation>
    <scope>NUCLEOTIDE SEQUENCE</scope>
    <source>
        <strain evidence="1">Expedition CK06-06</strain>
    </source>
</reference>
<dbReference type="EMBL" id="BARS01022195">
    <property type="protein sequence ID" value="GAG12164.1"/>
    <property type="molecule type" value="Genomic_DNA"/>
</dbReference>
<comment type="caution">
    <text evidence="1">The sequence shown here is derived from an EMBL/GenBank/DDBJ whole genome shotgun (WGS) entry which is preliminary data.</text>
</comment>